<dbReference type="Pfam" id="PF12248">
    <property type="entry name" value="Methyltransf_FA"/>
    <property type="match status" value="2"/>
</dbReference>
<dbReference type="EnsemblMetazoa" id="AATE005091-RA">
    <property type="protein sequence ID" value="AATE005091-PA.1"/>
    <property type="gene ID" value="AATE005091"/>
</dbReference>
<dbReference type="AlphaFoldDB" id="A0A182ITC5"/>
<evidence type="ECO:0000256" key="1">
    <source>
        <dbReference type="ARBA" id="ARBA00024195"/>
    </source>
</evidence>
<dbReference type="STRING" id="41427.A0A182ITC5"/>
<organism evidence="2">
    <name type="scientific">Anopheles atroparvus</name>
    <name type="common">European mosquito</name>
    <dbReference type="NCBI Taxonomy" id="41427"/>
    <lineage>
        <taxon>Eukaryota</taxon>
        <taxon>Metazoa</taxon>
        <taxon>Ecdysozoa</taxon>
        <taxon>Arthropoda</taxon>
        <taxon>Hexapoda</taxon>
        <taxon>Insecta</taxon>
        <taxon>Pterygota</taxon>
        <taxon>Neoptera</taxon>
        <taxon>Endopterygota</taxon>
        <taxon>Diptera</taxon>
        <taxon>Nematocera</taxon>
        <taxon>Culicoidea</taxon>
        <taxon>Culicidae</taxon>
        <taxon>Anophelinae</taxon>
        <taxon>Anopheles</taxon>
    </lineage>
</organism>
<protein>
    <submittedName>
        <fullName evidence="2">Uncharacterized protein</fullName>
    </submittedName>
</protein>
<dbReference type="Gene3D" id="2.40.10.10">
    <property type="entry name" value="Trypsin-like serine proteases"/>
    <property type="match status" value="2"/>
</dbReference>
<comment type="similarity">
    <text evidence="1">Belongs to the peptidase S1 family. CLIP subfamily.</text>
</comment>
<dbReference type="PANTHER" id="PTHR36695">
    <property type="entry name" value="AGAP008648-PA"/>
    <property type="match status" value="1"/>
</dbReference>
<dbReference type="GO" id="GO:0004252">
    <property type="term" value="F:serine-type endopeptidase activity"/>
    <property type="evidence" value="ECO:0007669"/>
    <property type="project" value="InterPro"/>
</dbReference>
<name>A0A182ITC5_ANOAO</name>
<dbReference type="InterPro" id="IPR001254">
    <property type="entry name" value="Trypsin_dom"/>
</dbReference>
<dbReference type="InterPro" id="IPR022041">
    <property type="entry name" value="Methyltransf_FA"/>
</dbReference>
<proteinExistence type="inferred from homology"/>
<accession>A0A182ITC5</accession>
<dbReference type="PANTHER" id="PTHR36695:SF12">
    <property type="entry name" value="AGAP008648-PA"/>
    <property type="match status" value="1"/>
</dbReference>
<dbReference type="VEuPathDB" id="VectorBase:AATE005091"/>
<dbReference type="SUPFAM" id="SSF50494">
    <property type="entry name" value="Trypsin-like serine proteases"/>
    <property type="match status" value="1"/>
</dbReference>
<dbReference type="Pfam" id="PF00089">
    <property type="entry name" value="Trypsin"/>
    <property type="match status" value="1"/>
</dbReference>
<dbReference type="InterPro" id="IPR043504">
    <property type="entry name" value="Peptidase_S1_PA_chymotrypsin"/>
</dbReference>
<evidence type="ECO:0000313" key="2">
    <source>
        <dbReference type="EnsemblMetazoa" id="AATE005091-PA.1"/>
    </source>
</evidence>
<dbReference type="PROSITE" id="PS50240">
    <property type="entry name" value="TRYPSIN_DOM"/>
    <property type="match status" value="1"/>
</dbReference>
<dbReference type="GO" id="GO:0006508">
    <property type="term" value="P:proteolysis"/>
    <property type="evidence" value="ECO:0007669"/>
    <property type="project" value="InterPro"/>
</dbReference>
<sequence>MQNEFVYDDYVQPVCIRSVLQDIEELVGTYGTVVGWGWTEQSSTSSTLRQASIPVVSAEDCLSSDRNLFSQVLTTKVYCAGSRNGTSSCNGDSGGGMFFKMGGYWFLRGLTSFSGLDVTQNGVCDSHNYVGYTDVAKYITWLRQNEVGFEDPLSGIPGYNETLEYFATDSFKHVGTTRNSKYIRVGMVGPSDGIIRFGKSRFPYGESVCEVCLSGLSEQKTEVNRHTRTSDSEYINTLVKTIPTPKVLSKTRPLMFRLEVFDNGDVHLTKDAVQGCLLYDNVPGYNDTLEYFSTDNFRHVGVTNNSKYIRVGMVGESDATLRFGSSSFPYEKNVWEICLADQKTEVNRQTRSTNGEYINALLRITSTPNILSKTRPLMVRLEVFDNGNVHLTRDGERRPFLEFADKHSKMELDYIAFTQWNYDLFYFYDCPLGTDSNNVPQSMESPQGGNKFSAG</sequence>
<dbReference type="InterPro" id="IPR009003">
    <property type="entry name" value="Peptidase_S1_PA"/>
</dbReference>
<dbReference type="SMART" id="SM00020">
    <property type="entry name" value="Tryp_SPc"/>
    <property type="match status" value="1"/>
</dbReference>
<reference evidence="2" key="1">
    <citation type="submission" date="2022-08" db="UniProtKB">
        <authorList>
            <consortium name="EnsemblMetazoa"/>
        </authorList>
    </citation>
    <scope>IDENTIFICATION</scope>
    <source>
        <strain evidence="2">EBRO</strain>
    </source>
</reference>